<proteinExistence type="predicted"/>
<protein>
    <submittedName>
        <fullName evidence="2">Uncharacterized protein</fullName>
    </submittedName>
</protein>
<evidence type="ECO:0000256" key="1">
    <source>
        <dbReference type="SAM" id="MobiDB-lite"/>
    </source>
</evidence>
<evidence type="ECO:0000313" key="3">
    <source>
        <dbReference type="Proteomes" id="UP001243420"/>
    </source>
</evidence>
<dbReference type="RefSeq" id="WP_279964053.1">
    <property type="nucleotide sequence ID" value="NZ_CP122537.1"/>
</dbReference>
<organism evidence="2 3">
    <name type="scientific">Jannaschia ovalis</name>
    <dbReference type="NCBI Taxonomy" id="3038773"/>
    <lineage>
        <taxon>Bacteria</taxon>
        <taxon>Pseudomonadati</taxon>
        <taxon>Pseudomonadota</taxon>
        <taxon>Alphaproteobacteria</taxon>
        <taxon>Rhodobacterales</taxon>
        <taxon>Roseobacteraceae</taxon>
        <taxon>Jannaschia</taxon>
    </lineage>
</organism>
<evidence type="ECO:0000313" key="2">
    <source>
        <dbReference type="EMBL" id="WGH77478.1"/>
    </source>
</evidence>
<dbReference type="Proteomes" id="UP001243420">
    <property type="component" value="Chromosome"/>
</dbReference>
<feature type="region of interest" description="Disordered" evidence="1">
    <location>
        <begin position="1"/>
        <end position="21"/>
    </location>
</feature>
<reference evidence="2 3" key="1">
    <citation type="submission" date="2023-04" db="EMBL/GenBank/DDBJ databases">
        <title>Jannaschia ovalis sp. nov., a marine bacterium isolated from sea tidal flat.</title>
        <authorList>
            <person name="Kwon D.Y."/>
            <person name="Kim J.-J."/>
        </authorList>
    </citation>
    <scope>NUCLEOTIDE SEQUENCE [LARGE SCALE GENOMIC DNA]</scope>
    <source>
        <strain evidence="2 3">GRR-S6-38</strain>
    </source>
</reference>
<name>A0ABY8LAR3_9RHOB</name>
<dbReference type="EMBL" id="CP122537">
    <property type="protein sequence ID" value="WGH77478.1"/>
    <property type="molecule type" value="Genomic_DNA"/>
</dbReference>
<keyword evidence="3" id="KW-1185">Reference proteome</keyword>
<sequence>MIELRIGPEGATPVAPPSSDTAQGLVFQKTAPVGDGSLRRMEEVGLRPLAFGYVADSYGDGWEGFEKRLFDILSPPLEQALLVVSVNEVMLEYQNVFVYDGGPDEYKELTLFKQAFAHMNDQAIDPFRHWEVQISWGAQEPSLSGWGVLYQRAYRGVQFGTPEVNPPRPAMQLVNTIRLGARQGIQDDLNVAGLRRVLGHAHSALHLQLIDTLAADMNDSLNLRREKYISTS</sequence>
<accession>A0ABY8LAR3</accession>
<gene>
    <name evidence="2" type="ORF">P8627_10535</name>
</gene>